<keyword evidence="6" id="KW-0539">Nucleus</keyword>
<sequence length="171" mass="20263">MKKINTQKKLYQVSSGLYRSKCIDPDGTPMYSIRRLKRFIRKTQARYSYTCMVGSCRRTFNNLSEMQLHQRSHQKLRPFKCPHCPKLYTQKGNMVKHRRSHLIPNLDDRRRFICEFCHKGYTEKYNLKVRFSSDISNCVDPPEEVPLDGVSEQIENSDLRDIIICVLKVDQ</sequence>
<evidence type="ECO:0000313" key="9">
    <source>
        <dbReference type="EMBL" id="CAI2360195.1"/>
    </source>
</evidence>
<evidence type="ECO:0000256" key="6">
    <source>
        <dbReference type="ARBA" id="ARBA00023242"/>
    </source>
</evidence>
<evidence type="ECO:0000256" key="4">
    <source>
        <dbReference type="ARBA" id="ARBA00022771"/>
    </source>
</evidence>
<dbReference type="Proteomes" id="UP001295684">
    <property type="component" value="Unassembled WGS sequence"/>
</dbReference>
<evidence type="ECO:0000259" key="8">
    <source>
        <dbReference type="PROSITE" id="PS50157"/>
    </source>
</evidence>
<accession>A0AAD1X7D3</accession>
<keyword evidence="3" id="KW-0677">Repeat</keyword>
<dbReference type="GO" id="GO:0008270">
    <property type="term" value="F:zinc ion binding"/>
    <property type="evidence" value="ECO:0007669"/>
    <property type="project" value="UniProtKB-KW"/>
</dbReference>
<keyword evidence="4 7" id="KW-0863">Zinc-finger</keyword>
<feature type="domain" description="C2H2-type" evidence="8">
    <location>
        <begin position="79"/>
        <end position="101"/>
    </location>
</feature>
<dbReference type="GO" id="GO:0005634">
    <property type="term" value="C:nucleus"/>
    <property type="evidence" value="ECO:0007669"/>
    <property type="project" value="UniProtKB-SubCell"/>
</dbReference>
<keyword evidence="10" id="KW-1185">Reference proteome</keyword>
<evidence type="ECO:0000256" key="5">
    <source>
        <dbReference type="ARBA" id="ARBA00022833"/>
    </source>
</evidence>
<keyword evidence="5" id="KW-0862">Zinc</keyword>
<reference evidence="9" key="1">
    <citation type="submission" date="2023-07" db="EMBL/GenBank/DDBJ databases">
        <authorList>
            <consortium name="AG Swart"/>
            <person name="Singh M."/>
            <person name="Singh A."/>
            <person name="Seah K."/>
            <person name="Emmerich C."/>
        </authorList>
    </citation>
    <scope>NUCLEOTIDE SEQUENCE</scope>
    <source>
        <strain evidence="9">DP1</strain>
    </source>
</reference>
<dbReference type="PROSITE" id="PS00028">
    <property type="entry name" value="ZINC_FINGER_C2H2_1"/>
    <property type="match status" value="2"/>
</dbReference>
<dbReference type="EMBL" id="CAMPGE010001412">
    <property type="protein sequence ID" value="CAI2360195.1"/>
    <property type="molecule type" value="Genomic_DNA"/>
</dbReference>
<dbReference type="SUPFAM" id="SSF57667">
    <property type="entry name" value="beta-beta-alpha zinc fingers"/>
    <property type="match status" value="1"/>
</dbReference>
<gene>
    <name evidence="9" type="ORF">ECRASSUSDP1_LOCUS1493</name>
</gene>
<dbReference type="PANTHER" id="PTHR16515">
    <property type="entry name" value="PR DOMAIN ZINC FINGER PROTEIN"/>
    <property type="match status" value="1"/>
</dbReference>
<feature type="domain" description="C2H2-type" evidence="8">
    <location>
        <begin position="49"/>
        <end position="78"/>
    </location>
</feature>
<dbReference type="AlphaFoldDB" id="A0AAD1X7D3"/>
<dbReference type="GO" id="GO:0032502">
    <property type="term" value="P:developmental process"/>
    <property type="evidence" value="ECO:0007669"/>
    <property type="project" value="UniProtKB-ARBA"/>
</dbReference>
<dbReference type="PROSITE" id="PS50157">
    <property type="entry name" value="ZINC_FINGER_C2H2_2"/>
    <property type="match status" value="2"/>
</dbReference>
<evidence type="ECO:0000256" key="1">
    <source>
        <dbReference type="ARBA" id="ARBA00004123"/>
    </source>
</evidence>
<name>A0AAD1X7D3_EUPCR</name>
<dbReference type="PANTHER" id="PTHR16515:SF49">
    <property type="entry name" value="GASTRULA ZINC FINGER PROTEIN XLCGF49.1-LIKE-RELATED"/>
    <property type="match status" value="1"/>
</dbReference>
<evidence type="ECO:0000256" key="2">
    <source>
        <dbReference type="ARBA" id="ARBA00022723"/>
    </source>
</evidence>
<dbReference type="InterPro" id="IPR050331">
    <property type="entry name" value="Zinc_finger"/>
</dbReference>
<comment type="caution">
    <text evidence="9">The sequence shown here is derived from an EMBL/GenBank/DDBJ whole genome shotgun (WGS) entry which is preliminary data.</text>
</comment>
<dbReference type="FunFam" id="3.30.160.60:FF:000202">
    <property type="entry name" value="Zinc finger protein 574"/>
    <property type="match status" value="1"/>
</dbReference>
<proteinExistence type="predicted"/>
<dbReference type="InterPro" id="IPR013087">
    <property type="entry name" value="Znf_C2H2_type"/>
</dbReference>
<evidence type="ECO:0000256" key="7">
    <source>
        <dbReference type="PROSITE-ProRule" id="PRU00042"/>
    </source>
</evidence>
<keyword evidence="2" id="KW-0479">Metal-binding</keyword>
<evidence type="ECO:0000313" key="10">
    <source>
        <dbReference type="Proteomes" id="UP001295684"/>
    </source>
</evidence>
<comment type="subcellular location">
    <subcellularLocation>
        <location evidence="1">Nucleus</location>
    </subcellularLocation>
</comment>
<dbReference type="Pfam" id="PF00096">
    <property type="entry name" value="zf-C2H2"/>
    <property type="match status" value="1"/>
</dbReference>
<organism evidence="9 10">
    <name type="scientific">Euplotes crassus</name>
    <dbReference type="NCBI Taxonomy" id="5936"/>
    <lineage>
        <taxon>Eukaryota</taxon>
        <taxon>Sar</taxon>
        <taxon>Alveolata</taxon>
        <taxon>Ciliophora</taxon>
        <taxon>Intramacronucleata</taxon>
        <taxon>Spirotrichea</taxon>
        <taxon>Hypotrichia</taxon>
        <taxon>Euplotida</taxon>
        <taxon>Euplotidae</taxon>
        <taxon>Moneuplotes</taxon>
    </lineage>
</organism>
<dbReference type="Gene3D" id="3.30.160.60">
    <property type="entry name" value="Classic Zinc Finger"/>
    <property type="match status" value="1"/>
</dbReference>
<evidence type="ECO:0000256" key="3">
    <source>
        <dbReference type="ARBA" id="ARBA00022737"/>
    </source>
</evidence>
<dbReference type="InterPro" id="IPR036236">
    <property type="entry name" value="Znf_C2H2_sf"/>
</dbReference>
<protein>
    <recommendedName>
        <fullName evidence="8">C2H2-type domain-containing protein</fullName>
    </recommendedName>
</protein>
<dbReference type="GO" id="GO:0010468">
    <property type="term" value="P:regulation of gene expression"/>
    <property type="evidence" value="ECO:0007669"/>
    <property type="project" value="TreeGrafter"/>
</dbReference>
<dbReference type="SMART" id="SM00355">
    <property type="entry name" value="ZnF_C2H2"/>
    <property type="match status" value="2"/>
</dbReference>